<accession>A0A1K0IFX3</accession>
<dbReference type="PANTHER" id="PTHR43591">
    <property type="entry name" value="METHYLTRANSFERASE"/>
    <property type="match status" value="1"/>
</dbReference>
<dbReference type="RefSeq" id="WP_340524746.1">
    <property type="nucleotide sequence ID" value="NZ_FMSH01000173.1"/>
</dbReference>
<dbReference type="EMBL" id="FMSH01000173">
    <property type="protein sequence ID" value="SCU75837.1"/>
    <property type="molecule type" value="Genomic_DNA"/>
</dbReference>
<evidence type="ECO:0000259" key="1">
    <source>
        <dbReference type="Pfam" id="PF08241"/>
    </source>
</evidence>
<feature type="domain" description="Methyltransferase type 11" evidence="1">
    <location>
        <begin position="47"/>
        <end position="143"/>
    </location>
</feature>
<dbReference type="PANTHER" id="PTHR43591:SF24">
    <property type="entry name" value="2-METHOXY-6-POLYPRENYL-1,4-BENZOQUINOL METHYLASE, MITOCHONDRIAL"/>
    <property type="match status" value="1"/>
</dbReference>
<dbReference type="CDD" id="cd02440">
    <property type="entry name" value="AdoMet_MTases"/>
    <property type="match status" value="1"/>
</dbReference>
<name>A0A1K0IFX3_CUPNE</name>
<dbReference type="Pfam" id="PF08241">
    <property type="entry name" value="Methyltransf_11"/>
    <property type="match status" value="1"/>
</dbReference>
<proteinExistence type="predicted"/>
<organism evidence="2">
    <name type="scientific">Cupriavidus necator</name>
    <name type="common">Alcaligenes eutrophus</name>
    <name type="synonym">Ralstonia eutropha</name>
    <dbReference type="NCBI Taxonomy" id="106590"/>
    <lineage>
        <taxon>Bacteria</taxon>
        <taxon>Pseudomonadati</taxon>
        <taxon>Pseudomonadota</taxon>
        <taxon>Betaproteobacteria</taxon>
        <taxon>Burkholderiales</taxon>
        <taxon>Burkholderiaceae</taxon>
        <taxon>Cupriavidus</taxon>
    </lineage>
</organism>
<reference evidence="2" key="1">
    <citation type="submission" date="2016-09" db="EMBL/GenBank/DDBJ databases">
        <authorList>
            <person name="Capua I."/>
            <person name="De Benedictis P."/>
            <person name="Joannis T."/>
            <person name="Lombin L.H."/>
            <person name="Cattoli G."/>
        </authorList>
    </citation>
    <scope>NUCLEOTIDE SEQUENCE</scope>
    <source>
        <strain evidence="2">B9</strain>
    </source>
</reference>
<dbReference type="SUPFAM" id="SSF53335">
    <property type="entry name" value="S-adenosyl-L-methionine-dependent methyltransferases"/>
    <property type="match status" value="1"/>
</dbReference>
<dbReference type="AlphaFoldDB" id="A0A1K0IFX3"/>
<dbReference type="Gene3D" id="3.40.50.150">
    <property type="entry name" value="Vaccinia Virus protein VP39"/>
    <property type="match status" value="1"/>
</dbReference>
<evidence type="ECO:0000313" key="2">
    <source>
        <dbReference type="EMBL" id="SCU75837.1"/>
    </source>
</evidence>
<protein>
    <submittedName>
        <fullName evidence="2">S-adenosyl-L-methionine (SAM)-dependent methyltransferase PhcB</fullName>
    </submittedName>
</protein>
<dbReference type="InterPro" id="IPR029063">
    <property type="entry name" value="SAM-dependent_MTases_sf"/>
</dbReference>
<sequence>MDLQHSDKVFAGAIPEVYEALMVPMIFAPYAADMAARIAALQPRRVLELAAGTGVLTREIAGRLPADTLIVATDLNAPMLARAEQAGTSRPVHWREADAMALPFADASFDMVACQFGVMFFPDKGRAFAEARRVLVPGGTLIFNVWDRLEFNAFARDVTGALATLFPDAPPEFMARVPHGYHSQAAIEQDLRLGGFQSSPVFETVAATSRASAARIPAVAFCQGTPLRADLERRGPDALGRATDHCEQAFLEAYGAGSLAGPMQAHVVMVTAPAG</sequence>
<keyword evidence="2" id="KW-0808">Transferase</keyword>
<dbReference type="InterPro" id="IPR013216">
    <property type="entry name" value="Methyltransf_11"/>
</dbReference>
<dbReference type="GO" id="GO:0032259">
    <property type="term" value="P:methylation"/>
    <property type="evidence" value="ECO:0007669"/>
    <property type="project" value="UniProtKB-KW"/>
</dbReference>
<gene>
    <name evidence="2" type="primary">phcB</name>
    <name evidence="2" type="ORF">CNECB9_2540070</name>
</gene>
<dbReference type="GO" id="GO:0008757">
    <property type="term" value="F:S-adenosylmethionine-dependent methyltransferase activity"/>
    <property type="evidence" value="ECO:0007669"/>
    <property type="project" value="InterPro"/>
</dbReference>
<keyword evidence="2" id="KW-0489">Methyltransferase</keyword>